<keyword evidence="2" id="KW-1185">Reference proteome</keyword>
<comment type="caution">
    <text evidence="1">The sequence shown here is derived from an EMBL/GenBank/DDBJ whole genome shotgun (WGS) entry which is preliminary data.</text>
</comment>
<feature type="non-terminal residue" evidence="1">
    <location>
        <position position="117"/>
    </location>
</feature>
<accession>A0A0V0SHI1</accession>
<dbReference type="EMBL" id="JYDL01000008">
    <property type="protein sequence ID" value="KRX26173.1"/>
    <property type="molecule type" value="Genomic_DNA"/>
</dbReference>
<sequence>MASENRILSLLIHRYASHFFRDISRKTQPGIARICLLYSYYRFGLTDAHRQQQLLPGRVLTPTDFHHITNHLNQHRTKLYCSEISSKLFPDYNDRRATKRTCSNVYSHSDFSIDIDL</sequence>
<reference evidence="1 2" key="1">
    <citation type="submission" date="2015-01" db="EMBL/GenBank/DDBJ databases">
        <title>Evolution of Trichinella species and genotypes.</title>
        <authorList>
            <person name="Korhonen P.K."/>
            <person name="Edoardo P."/>
            <person name="Giuseppe L.R."/>
            <person name="Gasser R.B."/>
        </authorList>
    </citation>
    <scope>NUCLEOTIDE SEQUENCE [LARGE SCALE GENOMIC DNA]</scope>
    <source>
        <strain evidence="1">ISS37</strain>
    </source>
</reference>
<protein>
    <submittedName>
        <fullName evidence="1">Uncharacterized protein</fullName>
    </submittedName>
</protein>
<dbReference type="Proteomes" id="UP000054630">
    <property type="component" value="Unassembled WGS sequence"/>
</dbReference>
<dbReference type="AlphaFoldDB" id="A0A0V0SHI1"/>
<gene>
    <name evidence="1" type="ORF">T07_12911</name>
</gene>
<dbReference type="OrthoDB" id="5926980at2759"/>
<name>A0A0V0SHI1_9BILA</name>
<evidence type="ECO:0000313" key="1">
    <source>
        <dbReference type="EMBL" id="KRX26173.1"/>
    </source>
</evidence>
<proteinExistence type="predicted"/>
<evidence type="ECO:0000313" key="2">
    <source>
        <dbReference type="Proteomes" id="UP000054630"/>
    </source>
</evidence>
<organism evidence="1 2">
    <name type="scientific">Trichinella nelsoni</name>
    <dbReference type="NCBI Taxonomy" id="6336"/>
    <lineage>
        <taxon>Eukaryota</taxon>
        <taxon>Metazoa</taxon>
        <taxon>Ecdysozoa</taxon>
        <taxon>Nematoda</taxon>
        <taxon>Enoplea</taxon>
        <taxon>Dorylaimia</taxon>
        <taxon>Trichinellida</taxon>
        <taxon>Trichinellidae</taxon>
        <taxon>Trichinella</taxon>
    </lineage>
</organism>